<evidence type="ECO:0000313" key="2">
    <source>
        <dbReference type="Proteomes" id="UP000469950"/>
    </source>
</evidence>
<gene>
    <name evidence="1" type="ORF">F6453_3901</name>
</gene>
<dbReference type="EMBL" id="WBMP01000034">
    <property type="protein sequence ID" value="KAE8543764.1"/>
    <property type="molecule type" value="Genomic_DNA"/>
</dbReference>
<evidence type="ECO:0000313" key="1">
    <source>
        <dbReference type="EMBL" id="KAE8543764.1"/>
    </source>
</evidence>
<comment type="caution">
    <text evidence="1">The sequence shown here is derived from an EMBL/GenBank/DDBJ whole genome shotgun (WGS) entry which is preliminary data.</text>
</comment>
<dbReference type="AlphaFoldDB" id="A0A833JKY4"/>
<reference evidence="1 2" key="1">
    <citation type="submission" date="2019-10" db="EMBL/GenBank/DDBJ databases">
        <title>Draft genome sequence of Marinobacter hydrocarbonoclasticus NCT7M from the microbiome of the marine copepod.</title>
        <authorList>
            <person name="Nuttall R."/>
            <person name="Sharma G."/>
            <person name="Moisander P."/>
        </authorList>
    </citation>
    <scope>NUCLEOTIDE SEQUENCE [LARGE SCALE GENOMIC DNA]</scope>
    <source>
        <strain evidence="1 2">NCT7M</strain>
    </source>
</reference>
<proteinExistence type="predicted"/>
<name>A0A833JKY4_MARNT</name>
<protein>
    <submittedName>
        <fullName evidence="1">Uncharacterized protein</fullName>
    </submittedName>
</protein>
<accession>A0A833JKY4</accession>
<dbReference type="Proteomes" id="UP000469950">
    <property type="component" value="Unassembled WGS sequence"/>
</dbReference>
<organism evidence="1 2">
    <name type="scientific">Marinobacter nauticus</name>
    <name type="common">Marinobacter hydrocarbonoclasticus</name>
    <name type="synonym">Marinobacter aquaeolei</name>
    <dbReference type="NCBI Taxonomy" id="2743"/>
    <lineage>
        <taxon>Bacteria</taxon>
        <taxon>Pseudomonadati</taxon>
        <taxon>Pseudomonadota</taxon>
        <taxon>Gammaproteobacteria</taxon>
        <taxon>Pseudomonadales</taxon>
        <taxon>Marinobacteraceae</taxon>
        <taxon>Marinobacter</taxon>
    </lineage>
</organism>
<sequence length="415" mass="47198">MANGIRVMLPPLDVFFLPHVSDFLRIVLGDSGSFPRLVESMANAAGIKAPHRSTLKKAEQEPITLSVATKIQNVWQASIPDHQLLKSIEAVAQPWNALRLKNNGSSWKASMLGAERSKIGSTLKGSRVASFIEKRIAQEKLFLDWVKRETSRQPDEQAQPTVWVRQGQEFLRDNTFLDSELTSLIAEIDHSAKDPTSMEWQRGVSVLRLVNHQLRIDFYYTLLCELSLDVADYLAVNGVYEAHREQMVAWGFAGDIAPGSRSLEPKKDRPLVWLLEVWRNRLSELAGEKVTVRKMASYLPLPDDCTEDEFLSYSSETPGDHKYRRFKKWRNGEIPDQSDLETFIARLCAGHDSDHYLAWMKAQAALAWGRLINEEEDTLASIFIKHPEFQCFNAIGSYSKYWNRYQKQAADIAAA</sequence>